<protein>
    <recommendedName>
        <fullName evidence="2">guanylate kinase</fullName>
        <ecNumber evidence="2">2.7.4.8</ecNumber>
    </recommendedName>
</protein>
<evidence type="ECO:0000256" key="4">
    <source>
        <dbReference type="ARBA" id="ARBA00022741"/>
    </source>
</evidence>
<dbReference type="STRING" id="1890683.A0A427YV47"/>
<dbReference type="AlphaFoldDB" id="A0A427YV47"/>
<evidence type="ECO:0000313" key="9">
    <source>
        <dbReference type="Proteomes" id="UP000279259"/>
    </source>
</evidence>
<evidence type="ECO:0000256" key="2">
    <source>
        <dbReference type="ARBA" id="ARBA00012961"/>
    </source>
</evidence>
<evidence type="ECO:0000256" key="1">
    <source>
        <dbReference type="ARBA" id="ARBA00005790"/>
    </source>
</evidence>
<dbReference type="InterPro" id="IPR017665">
    <property type="entry name" value="Guanylate_kinase"/>
</dbReference>
<name>A0A427YV47_9TREE</name>
<dbReference type="InterPro" id="IPR008145">
    <property type="entry name" value="GK/Ca_channel_bsu"/>
</dbReference>
<dbReference type="EMBL" id="RSCD01000002">
    <property type="protein sequence ID" value="RSH94881.1"/>
    <property type="molecule type" value="Genomic_DNA"/>
</dbReference>
<keyword evidence="3" id="KW-0808">Transferase</keyword>
<dbReference type="NCBIfam" id="TIGR03263">
    <property type="entry name" value="guanyl_kin"/>
    <property type="match status" value="1"/>
</dbReference>
<evidence type="ECO:0000313" key="8">
    <source>
        <dbReference type="EMBL" id="RSH94881.1"/>
    </source>
</evidence>
<evidence type="ECO:0000259" key="7">
    <source>
        <dbReference type="PROSITE" id="PS50052"/>
    </source>
</evidence>
<dbReference type="PROSITE" id="PS50052">
    <property type="entry name" value="GUANYLATE_KINASE_2"/>
    <property type="match status" value="1"/>
</dbReference>
<comment type="caution">
    <text evidence="8">The sequence shown here is derived from an EMBL/GenBank/DDBJ whole genome shotgun (WGS) entry which is preliminary data.</text>
</comment>
<dbReference type="Gene3D" id="3.40.50.300">
    <property type="entry name" value="P-loop containing nucleotide triphosphate hydrolases"/>
    <property type="match status" value="1"/>
</dbReference>
<dbReference type="GO" id="GO:0004385">
    <property type="term" value="F:GMP kinase activity"/>
    <property type="evidence" value="ECO:0007669"/>
    <property type="project" value="UniProtKB-EC"/>
</dbReference>
<evidence type="ECO:0000256" key="6">
    <source>
        <dbReference type="ARBA" id="ARBA00022840"/>
    </source>
</evidence>
<accession>A0A427YV47</accession>
<comment type="similarity">
    <text evidence="1">Belongs to the guanylate kinase family.</text>
</comment>
<dbReference type="PROSITE" id="PS00856">
    <property type="entry name" value="GUANYLATE_KINASE_1"/>
    <property type="match status" value="1"/>
</dbReference>
<keyword evidence="4" id="KW-0547">Nucleotide-binding</keyword>
<dbReference type="Pfam" id="PF00625">
    <property type="entry name" value="Guanylate_kin"/>
    <property type="match status" value="1"/>
</dbReference>
<evidence type="ECO:0000256" key="3">
    <source>
        <dbReference type="ARBA" id="ARBA00022679"/>
    </source>
</evidence>
<reference evidence="8 9" key="1">
    <citation type="submission" date="2018-11" db="EMBL/GenBank/DDBJ databases">
        <title>Genome sequence of Saitozyma podzolica DSM 27192.</title>
        <authorList>
            <person name="Aliyu H."/>
            <person name="Gorte O."/>
            <person name="Ochsenreither K."/>
        </authorList>
    </citation>
    <scope>NUCLEOTIDE SEQUENCE [LARGE SCALE GENOMIC DNA]</scope>
    <source>
        <strain evidence="8 9">DSM 27192</strain>
    </source>
</reference>
<keyword evidence="9" id="KW-1185">Reference proteome</keyword>
<dbReference type="EC" id="2.7.4.8" evidence="2"/>
<sequence length="219" mass="24089">MASEPINPEVVSRPLVICGPSGTGKSTLLTRLFASHPNTFGFSISHTTRSPRPGEQDGREYHFVTKEEFMRRVEAGEFLEWAQFGGNCYGTTFAALSALHPLRCILDIELQGVLQLRSKAPLQTPPLSPVFLFLSPPSISTLKSRLRGRGTETTESTAKRLAAAKAEIEYAMQGGHDVVVVNDQVDKAAEKLEKIAMGWKGWEGCGDELPRFNVDELDE</sequence>
<dbReference type="OrthoDB" id="6334211at2759"/>
<dbReference type="InterPro" id="IPR027417">
    <property type="entry name" value="P-loop_NTPase"/>
</dbReference>
<dbReference type="PANTHER" id="PTHR23117">
    <property type="entry name" value="GUANYLATE KINASE-RELATED"/>
    <property type="match status" value="1"/>
</dbReference>
<dbReference type="GO" id="GO:0005524">
    <property type="term" value="F:ATP binding"/>
    <property type="evidence" value="ECO:0007669"/>
    <property type="project" value="UniProtKB-KW"/>
</dbReference>
<dbReference type="PANTHER" id="PTHR23117:SF13">
    <property type="entry name" value="GUANYLATE KINASE"/>
    <property type="match status" value="1"/>
</dbReference>
<dbReference type="CDD" id="cd00071">
    <property type="entry name" value="GMPK"/>
    <property type="match status" value="1"/>
</dbReference>
<proteinExistence type="inferred from homology"/>
<dbReference type="SMART" id="SM00072">
    <property type="entry name" value="GuKc"/>
    <property type="match status" value="1"/>
</dbReference>
<dbReference type="GO" id="GO:0005829">
    <property type="term" value="C:cytosol"/>
    <property type="evidence" value="ECO:0007669"/>
    <property type="project" value="TreeGrafter"/>
</dbReference>
<dbReference type="InterPro" id="IPR020590">
    <property type="entry name" value="Guanylate_kinase_CS"/>
</dbReference>
<dbReference type="Proteomes" id="UP000279259">
    <property type="component" value="Unassembled WGS sequence"/>
</dbReference>
<gene>
    <name evidence="8" type="ORF">EHS25_004687</name>
</gene>
<organism evidence="8 9">
    <name type="scientific">Saitozyma podzolica</name>
    <dbReference type="NCBI Taxonomy" id="1890683"/>
    <lineage>
        <taxon>Eukaryota</taxon>
        <taxon>Fungi</taxon>
        <taxon>Dikarya</taxon>
        <taxon>Basidiomycota</taxon>
        <taxon>Agaricomycotina</taxon>
        <taxon>Tremellomycetes</taxon>
        <taxon>Tremellales</taxon>
        <taxon>Trimorphomycetaceae</taxon>
        <taxon>Saitozyma</taxon>
    </lineage>
</organism>
<keyword evidence="6" id="KW-0067">ATP-binding</keyword>
<keyword evidence="5" id="KW-0418">Kinase</keyword>
<evidence type="ECO:0000256" key="5">
    <source>
        <dbReference type="ARBA" id="ARBA00022777"/>
    </source>
</evidence>
<dbReference type="SUPFAM" id="SSF52540">
    <property type="entry name" value="P-loop containing nucleoside triphosphate hydrolases"/>
    <property type="match status" value="1"/>
</dbReference>
<dbReference type="InterPro" id="IPR008144">
    <property type="entry name" value="Guanylate_kin-like_dom"/>
</dbReference>
<feature type="domain" description="Guanylate kinase-like" evidence="7">
    <location>
        <begin position="12"/>
        <end position="197"/>
    </location>
</feature>